<dbReference type="PANTHER" id="PTHR47447">
    <property type="entry name" value="OS03G0856100 PROTEIN"/>
    <property type="match status" value="1"/>
</dbReference>
<feature type="repeat" description="PPR" evidence="2">
    <location>
        <begin position="57"/>
        <end position="91"/>
    </location>
</feature>
<evidence type="ECO:0000313" key="4">
    <source>
        <dbReference type="Proteomes" id="UP000626109"/>
    </source>
</evidence>
<dbReference type="Gene3D" id="1.25.40.10">
    <property type="entry name" value="Tetratricopeptide repeat domain"/>
    <property type="match status" value="3"/>
</dbReference>
<comment type="caution">
    <text evidence="3">The sequence shown here is derived from an EMBL/GenBank/DDBJ whole genome shotgun (WGS) entry which is preliminary data.</text>
</comment>
<name>A0A813IMZ4_POLGL</name>
<sequence length="394" mass="42366">QQWSQALQFLDEVHSRGLRSSQPLLNAALRALGKALHWRAALSTQESAAQDGIPCSGLLTVNSLLGGFGRAGKWSVALFLLADMPTRTIEPSLVSFGSSLGALRGAEVLSSASRWRLAQQLIGQLRLDGLAVNDVVCSTALDVFGCAGCWAEALSFLISVRRGQVRPNVVVLGAALASCSSCWEQAQALLAEASCWGLRSDAAAFEAVLAAQARGQRWERALALCSQVQRLATRGSSQVRAITVNVVAGACQRAEKWRLAWNMVAGMRQLGCLPDSVSFCTGASAIEKGGHWTLAMQLMRDMWQQKLQLSSAMCNAVSSACVAHGRWNHSLALMTLMHLNDLSVDVATASAIAGACNRAARWREILSLVDSYSGIAYWTICNLRENKLCEDTNM</sequence>
<dbReference type="InterPro" id="IPR002885">
    <property type="entry name" value="PPR_rpt"/>
</dbReference>
<protein>
    <recommendedName>
        <fullName evidence="5">Pentatricopeptide repeat-containing protein, chloroplastic</fullName>
    </recommendedName>
</protein>
<proteinExistence type="predicted"/>
<gene>
    <name evidence="3" type="ORF">PGLA2088_LOCUS9367</name>
</gene>
<dbReference type="PROSITE" id="PS51375">
    <property type="entry name" value="PPR"/>
    <property type="match status" value="1"/>
</dbReference>
<dbReference type="EMBL" id="CAJNNW010010338">
    <property type="protein sequence ID" value="CAE8651961.1"/>
    <property type="molecule type" value="Genomic_DNA"/>
</dbReference>
<accession>A0A813IMZ4</accession>
<evidence type="ECO:0000256" key="2">
    <source>
        <dbReference type="PROSITE-ProRule" id="PRU00708"/>
    </source>
</evidence>
<dbReference type="AlphaFoldDB" id="A0A813IMZ4"/>
<dbReference type="Proteomes" id="UP000626109">
    <property type="component" value="Unassembled WGS sequence"/>
</dbReference>
<reference evidence="3" key="1">
    <citation type="submission" date="2021-02" db="EMBL/GenBank/DDBJ databases">
        <authorList>
            <person name="Dougan E. K."/>
            <person name="Rhodes N."/>
            <person name="Thang M."/>
            <person name="Chan C."/>
        </authorList>
    </citation>
    <scope>NUCLEOTIDE SEQUENCE</scope>
</reference>
<evidence type="ECO:0000313" key="3">
    <source>
        <dbReference type="EMBL" id="CAE8651961.1"/>
    </source>
</evidence>
<organism evidence="3 4">
    <name type="scientific">Polarella glacialis</name>
    <name type="common">Dinoflagellate</name>
    <dbReference type="NCBI Taxonomy" id="89957"/>
    <lineage>
        <taxon>Eukaryota</taxon>
        <taxon>Sar</taxon>
        <taxon>Alveolata</taxon>
        <taxon>Dinophyceae</taxon>
        <taxon>Suessiales</taxon>
        <taxon>Suessiaceae</taxon>
        <taxon>Polarella</taxon>
    </lineage>
</organism>
<dbReference type="Pfam" id="PF01535">
    <property type="entry name" value="PPR"/>
    <property type="match status" value="1"/>
</dbReference>
<dbReference type="PANTHER" id="PTHR47447:SF17">
    <property type="entry name" value="OS12G0638900 PROTEIN"/>
    <property type="match status" value="1"/>
</dbReference>
<dbReference type="InterPro" id="IPR011990">
    <property type="entry name" value="TPR-like_helical_dom_sf"/>
</dbReference>
<feature type="non-terminal residue" evidence="3">
    <location>
        <position position="394"/>
    </location>
</feature>
<evidence type="ECO:0008006" key="5">
    <source>
        <dbReference type="Google" id="ProtNLM"/>
    </source>
</evidence>
<keyword evidence="1" id="KW-0677">Repeat</keyword>
<evidence type="ECO:0000256" key="1">
    <source>
        <dbReference type="ARBA" id="ARBA00022737"/>
    </source>
</evidence>